<gene>
    <name evidence="3" type="ORF">ACFFIA_08765</name>
</gene>
<dbReference type="SUPFAM" id="SSF110221">
    <property type="entry name" value="AbfB domain"/>
    <property type="match status" value="1"/>
</dbReference>
<dbReference type="InterPro" id="IPR036195">
    <property type="entry name" value="AbfB_ABD_sf"/>
</dbReference>
<feature type="chain" id="PRO_5047538398" evidence="1">
    <location>
        <begin position="26"/>
        <end position="484"/>
    </location>
</feature>
<proteinExistence type="predicted"/>
<accession>A0ABV6LZ94</accession>
<evidence type="ECO:0000313" key="3">
    <source>
        <dbReference type="EMBL" id="MFC0527751.1"/>
    </source>
</evidence>
<dbReference type="Gene3D" id="2.80.10.50">
    <property type="match status" value="1"/>
</dbReference>
<evidence type="ECO:0000313" key="4">
    <source>
        <dbReference type="Proteomes" id="UP001589867"/>
    </source>
</evidence>
<name>A0ABV6LZ94_9ACTN</name>
<keyword evidence="4" id="KW-1185">Reference proteome</keyword>
<evidence type="ECO:0000259" key="2">
    <source>
        <dbReference type="Pfam" id="PF05270"/>
    </source>
</evidence>
<dbReference type="SUPFAM" id="SSF75005">
    <property type="entry name" value="Arabinanase/levansucrase/invertase"/>
    <property type="match status" value="1"/>
</dbReference>
<protein>
    <submittedName>
        <fullName evidence="3">Glycoside hydrolase family 43 protein</fullName>
    </submittedName>
</protein>
<dbReference type="EMBL" id="JBHLUH010000009">
    <property type="protein sequence ID" value="MFC0527751.1"/>
    <property type="molecule type" value="Genomic_DNA"/>
</dbReference>
<feature type="domain" description="Alpha-L-arabinofuranosidase B arabinose-binding" evidence="2">
    <location>
        <begin position="352"/>
        <end position="482"/>
    </location>
</feature>
<dbReference type="CDD" id="cd08983">
    <property type="entry name" value="GH43_Bt3655-like"/>
    <property type="match status" value="1"/>
</dbReference>
<sequence length="484" mass="52836">MSRTLARVGATLTVACLAFASLSVAAPKKASALDPFTGYLMAHFTGESANGEQIYLAHSKDGLRWTDLNNGGVVLRSTVGTRGVRDPALVRSPNGDRYWIVATDLRIASGTSWSDAANRGSTSLVVWESTDVVNWSAPRLMNVAAGIPGAGNAWAPEAIYNAATGDYVVYWATNSLRNGVTKHRIWYVRTSDFRSFTAPQLYIDRGSGQGIIDTQIVEVPGSVGGYRYYRASADGHITIEGSNSILGSWTTIGNLSHMGISNGTGGGNVVEGPMWAQFNGRNEWALWLDQYATGRGYMPITSTNLGSTQNFRTRTDYAMGGNRKRHGSILNLTAAEETRVLGRWGSTIPVNRIQSYNYQDRYVRHSNFDVRIDPNVSPAQDAQFRLVPGLAAASGTVSIESVNFPGYYLRHYGFDFQLAANDGTSTFAGDATFRQVAGLANSSWTSFQSYNYPDRHIRHYGYVLRLDVVSDTQSRGDATFRVTT</sequence>
<dbReference type="Proteomes" id="UP001589867">
    <property type="component" value="Unassembled WGS sequence"/>
</dbReference>
<dbReference type="InterPro" id="IPR023296">
    <property type="entry name" value="Glyco_hydro_beta-prop_sf"/>
</dbReference>
<dbReference type="RefSeq" id="WP_377248259.1">
    <property type="nucleotide sequence ID" value="NZ_JBHLUH010000009.1"/>
</dbReference>
<dbReference type="CDD" id="cd23399">
    <property type="entry name" value="beta-trefoil_ABD_ABFB"/>
    <property type="match status" value="1"/>
</dbReference>
<feature type="signal peptide" evidence="1">
    <location>
        <begin position="1"/>
        <end position="25"/>
    </location>
</feature>
<reference evidence="3 4" key="1">
    <citation type="submission" date="2024-09" db="EMBL/GenBank/DDBJ databases">
        <authorList>
            <person name="Sun Q."/>
            <person name="Mori K."/>
        </authorList>
    </citation>
    <scope>NUCLEOTIDE SEQUENCE [LARGE SCALE GENOMIC DNA]</scope>
    <source>
        <strain evidence="3 4">TBRC 3947</strain>
    </source>
</reference>
<dbReference type="PANTHER" id="PTHR43301:SF3">
    <property type="entry name" value="ARABINAN ENDO-1,5-ALPHA-L-ARABINOSIDASE A-RELATED"/>
    <property type="match status" value="1"/>
</dbReference>
<evidence type="ECO:0000256" key="1">
    <source>
        <dbReference type="SAM" id="SignalP"/>
    </source>
</evidence>
<dbReference type="Pfam" id="PF05270">
    <property type="entry name" value="AbfB"/>
    <property type="match status" value="1"/>
</dbReference>
<dbReference type="Gene3D" id="2.115.10.20">
    <property type="entry name" value="Glycosyl hydrolase domain, family 43"/>
    <property type="match status" value="1"/>
</dbReference>
<organism evidence="3 4">
    <name type="scientific">Phytohabitans kaempferiae</name>
    <dbReference type="NCBI Taxonomy" id="1620943"/>
    <lineage>
        <taxon>Bacteria</taxon>
        <taxon>Bacillati</taxon>
        <taxon>Actinomycetota</taxon>
        <taxon>Actinomycetes</taxon>
        <taxon>Micromonosporales</taxon>
        <taxon>Micromonosporaceae</taxon>
    </lineage>
</organism>
<dbReference type="GO" id="GO:0016787">
    <property type="term" value="F:hydrolase activity"/>
    <property type="evidence" value="ECO:0007669"/>
    <property type="project" value="UniProtKB-KW"/>
</dbReference>
<keyword evidence="3" id="KW-0378">Hydrolase</keyword>
<dbReference type="InterPro" id="IPR007934">
    <property type="entry name" value="AbfB_ABD"/>
</dbReference>
<comment type="caution">
    <text evidence="3">The sequence shown here is derived from an EMBL/GenBank/DDBJ whole genome shotgun (WGS) entry which is preliminary data.</text>
</comment>
<dbReference type="PANTHER" id="PTHR43301">
    <property type="entry name" value="ARABINAN ENDO-1,5-ALPHA-L-ARABINOSIDASE"/>
    <property type="match status" value="1"/>
</dbReference>
<keyword evidence="1" id="KW-0732">Signal</keyword>
<dbReference type="InterPro" id="IPR050727">
    <property type="entry name" value="GH43_arabinanases"/>
</dbReference>